<accession>A0A9X4E5V5</accession>
<reference evidence="4" key="2">
    <citation type="submission" date="2024-02" db="EMBL/GenBank/DDBJ databases">
        <title>Neisseria leonii sp. nov.</title>
        <authorList>
            <person name="Boutroux M."/>
            <person name="Favre-Rochex S."/>
            <person name="Gorgette O."/>
            <person name="Touak G."/>
            <person name="Muhle E."/>
            <person name="Chesneau O."/>
            <person name="Clermont D."/>
            <person name="Rahi P."/>
        </authorList>
    </citation>
    <scope>NUCLEOTIDE SEQUENCE</scope>
    <source>
        <strain evidence="4">51.81</strain>
    </source>
</reference>
<evidence type="ECO:0000313" key="4">
    <source>
        <dbReference type="EMBL" id="WWY03834.1"/>
    </source>
</evidence>
<dbReference type="EMBL" id="JAPQFL010000006">
    <property type="protein sequence ID" value="MDD9328441.1"/>
    <property type="molecule type" value="Genomic_DNA"/>
</dbReference>
<gene>
    <name evidence="3" type="ORF">ORY91_001868</name>
    <name evidence="4" type="ORF">V9W64_03630</name>
</gene>
<feature type="compositionally biased region" description="Low complexity" evidence="2">
    <location>
        <begin position="155"/>
        <end position="170"/>
    </location>
</feature>
<evidence type="ECO:0008006" key="6">
    <source>
        <dbReference type="Google" id="ProtNLM"/>
    </source>
</evidence>
<reference evidence="3" key="1">
    <citation type="submission" date="2022-10" db="EMBL/GenBank/DDBJ databases">
        <authorList>
            <person name="Boutroux M."/>
        </authorList>
    </citation>
    <scope>NUCLEOTIDE SEQUENCE</scope>
    <source>
        <strain evidence="3">51.81</strain>
    </source>
</reference>
<keyword evidence="1" id="KW-0175">Coiled coil</keyword>
<dbReference type="PROSITE" id="PS51257">
    <property type="entry name" value="PROKAR_LIPOPROTEIN"/>
    <property type="match status" value="1"/>
</dbReference>
<feature type="region of interest" description="Disordered" evidence="2">
    <location>
        <begin position="140"/>
        <end position="193"/>
    </location>
</feature>
<evidence type="ECO:0000256" key="2">
    <source>
        <dbReference type="SAM" id="MobiDB-lite"/>
    </source>
</evidence>
<sequence length="193" mass="20874">MKHTPAILAAALLLAACGDNRQAQLEAQLKAQQEQIAQQQAQLQALQNGAAQDQTVYQLQPEAVNETLSAQAQEQGKNGEIVTGNDGQQYMYDPSTGSWLLQSLIGAAAGAFIGNALANKFAKAPAGSPAAQQVRTQYAQQYRGRTAQAPATLSPRQQAAQNARQPQYRPTQQAQPNYKQPRRSGFGFGKRRR</sequence>
<evidence type="ECO:0000313" key="5">
    <source>
        <dbReference type="Proteomes" id="UP001149607"/>
    </source>
</evidence>
<dbReference type="EMBL" id="CP146598">
    <property type="protein sequence ID" value="WWY03834.1"/>
    <property type="molecule type" value="Genomic_DNA"/>
</dbReference>
<dbReference type="AlphaFoldDB" id="A0A9X4E5V5"/>
<name>A0A9X4E5V5_9NEIS</name>
<dbReference type="Proteomes" id="UP001149607">
    <property type="component" value="Chromosome"/>
</dbReference>
<evidence type="ECO:0000256" key="1">
    <source>
        <dbReference type="SAM" id="Coils"/>
    </source>
</evidence>
<feature type="coiled-coil region" evidence="1">
    <location>
        <begin position="22"/>
        <end position="49"/>
    </location>
</feature>
<keyword evidence="5" id="KW-1185">Reference proteome</keyword>
<evidence type="ECO:0000313" key="3">
    <source>
        <dbReference type="EMBL" id="MDD9328441.1"/>
    </source>
</evidence>
<dbReference type="RefSeq" id="WP_274585523.1">
    <property type="nucleotide sequence ID" value="NZ_CP146598.1"/>
</dbReference>
<organism evidence="3">
    <name type="scientific">Neisseria leonii</name>
    <dbReference type="NCBI Taxonomy" id="2995413"/>
    <lineage>
        <taxon>Bacteria</taxon>
        <taxon>Pseudomonadati</taxon>
        <taxon>Pseudomonadota</taxon>
        <taxon>Betaproteobacteria</taxon>
        <taxon>Neisseriales</taxon>
        <taxon>Neisseriaceae</taxon>
        <taxon>Neisseria</taxon>
    </lineage>
</organism>
<protein>
    <recommendedName>
        <fullName evidence="6">Membrane lipoprotein</fullName>
    </recommendedName>
</protein>
<proteinExistence type="predicted"/>